<evidence type="ECO:0000256" key="12">
    <source>
        <dbReference type="ARBA" id="ARBA00023136"/>
    </source>
</evidence>
<keyword evidence="11 15" id="KW-0496">Mitochondrion</keyword>
<evidence type="ECO:0000256" key="2">
    <source>
        <dbReference type="ARBA" id="ARBA00006344"/>
    </source>
</evidence>
<evidence type="ECO:0000313" key="19">
    <source>
        <dbReference type="EMBL" id="RDW57910.1"/>
    </source>
</evidence>
<dbReference type="STRING" id="1810919.A0A3D8Q8B6"/>
<dbReference type="PROSITE" id="PS50969">
    <property type="entry name" value="FCP1"/>
    <property type="match status" value="1"/>
</dbReference>
<evidence type="ECO:0000256" key="3">
    <source>
        <dbReference type="ARBA" id="ARBA00020799"/>
    </source>
</evidence>
<evidence type="ECO:0000256" key="14">
    <source>
        <dbReference type="ARBA" id="ARBA00061871"/>
    </source>
</evidence>
<keyword evidence="5" id="KW-0812">Transmembrane</keyword>
<keyword evidence="8 15" id="KW-0809">Transit peptide</keyword>
<dbReference type="InterPro" id="IPR036412">
    <property type="entry name" value="HAD-like_sf"/>
</dbReference>
<evidence type="ECO:0000256" key="16">
    <source>
        <dbReference type="SAM" id="MobiDB-lite"/>
    </source>
</evidence>
<comment type="caution">
    <text evidence="19">The sequence shown here is derived from an EMBL/GenBank/DDBJ whole genome shotgun (WGS) entry which is preliminary data.</text>
</comment>
<feature type="region of interest" description="Disordered" evidence="16">
    <location>
        <begin position="452"/>
        <end position="472"/>
    </location>
</feature>
<dbReference type="PANTHER" id="PTHR12210">
    <property type="entry name" value="DULLARD PROTEIN PHOSPHATASE"/>
    <property type="match status" value="1"/>
</dbReference>
<keyword evidence="9" id="KW-1133">Transmembrane helix</keyword>
<evidence type="ECO:0000256" key="6">
    <source>
        <dbReference type="ARBA" id="ARBA00022792"/>
    </source>
</evidence>
<comment type="similarity">
    <text evidence="2 15">Belongs to the TIM50 family.</text>
</comment>
<evidence type="ECO:0000256" key="13">
    <source>
        <dbReference type="ARBA" id="ARBA00059797"/>
    </source>
</evidence>
<evidence type="ECO:0000256" key="5">
    <source>
        <dbReference type="ARBA" id="ARBA00022692"/>
    </source>
</evidence>
<dbReference type="SUPFAM" id="SSF56784">
    <property type="entry name" value="HAD-like"/>
    <property type="match status" value="1"/>
</dbReference>
<comment type="subcellular location">
    <subcellularLocation>
        <location evidence="1 15">Mitochondrion inner membrane</location>
        <topology evidence="1 15">Single-pass membrane protein</topology>
    </subcellularLocation>
</comment>
<accession>A0A3D8Q8B6</accession>
<feature type="compositionally biased region" description="Basic and acidic residues" evidence="16">
    <location>
        <begin position="141"/>
        <end position="157"/>
    </location>
</feature>
<dbReference type="Proteomes" id="UP000256690">
    <property type="component" value="Unassembled WGS sequence"/>
</dbReference>
<dbReference type="GO" id="GO:0015031">
    <property type="term" value="P:protein transport"/>
    <property type="evidence" value="ECO:0007669"/>
    <property type="project" value="UniProtKB-KW"/>
</dbReference>
<comment type="subunit">
    <text evidence="14">Component of the TIM23 complex, at least composed of TIM23/timX, TIM17/timQ, tim50 and TIM21/timU. Interacts with preproteins in transit.</text>
</comment>
<keyword evidence="20" id="KW-1185">Reference proteome</keyword>
<evidence type="ECO:0000256" key="9">
    <source>
        <dbReference type="ARBA" id="ARBA00022989"/>
    </source>
</evidence>
<feature type="region of interest" description="Disordered" evidence="16">
    <location>
        <begin position="26"/>
        <end position="163"/>
    </location>
</feature>
<evidence type="ECO:0000313" key="20">
    <source>
        <dbReference type="Proteomes" id="UP000256690"/>
    </source>
</evidence>
<protein>
    <recommendedName>
        <fullName evidence="3 15">Mitochondrial import inner membrane translocase subunit TIM50</fullName>
    </recommendedName>
</protein>
<dbReference type="InterPro" id="IPR023214">
    <property type="entry name" value="HAD_sf"/>
</dbReference>
<dbReference type="EMBL" id="PVWQ01000027">
    <property type="protein sequence ID" value="RDW57589.1"/>
    <property type="molecule type" value="Genomic_DNA"/>
</dbReference>
<dbReference type="InterPro" id="IPR050365">
    <property type="entry name" value="TIM50"/>
</dbReference>
<dbReference type="FunFam" id="3.40.50.1000:FF:000019">
    <property type="entry name" value="Mitochondrial import inner membrane translocase subunit TIM50"/>
    <property type="match status" value="1"/>
</dbReference>
<name>A0A3D8Q8B6_9EURO</name>
<proteinExistence type="inferred from homology"/>
<feature type="region of interest" description="Disordered" evidence="16">
    <location>
        <begin position="512"/>
        <end position="532"/>
    </location>
</feature>
<evidence type="ECO:0000256" key="1">
    <source>
        <dbReference type="ARBA" id="ARBA00004434"/>
    </source>
</evidence>
<dbReference type="RefSeq" id="XP_026598079.1">
    <property type="nucleotide sequence ID" value="XM_026753306.1"/>
</dbReference>
<evidence type="ECO:0000313" key="18">
    <source>
        <dbReference type="EMBL" id="RDW57589.1"/>
    </source>
</evidence>
<feature type="domain" description="FCP1 homology" evidence="17">
    <location>
        <begin position="247"/>
        <end position="390"/>
    </location>
</feature>
<evidence type="ECO:0000256" key="8">
    <source>
        <dbReference type="ARBA" id="ARBA00022946"/>
    </source>
</evidence>
<dbReference type="GO" id="GO:0005744">
    <property type="term" value="C:TIM23 mitochondrial import inner membrane translocase complex"/>
    <property type="evidence" value="ECO:0007669"/>
    <property type="project" value="UniProtKB-UniRule"/>
</dbReference>
<dbReference type="Pfam" id="PF03031">
    <property type="entry name" value="NIF"/>
    <property type="match status" value="1"/>
</dbReference>
<feature type="compositionally biased region" description="Low complexity" evidence="16">
    <location>
        <begin position="57"/>
        <end position="73"/>
    </location>
</feature>
<evidence type="ECO:0000256" key="4">
    <source>
        <dbReference type="ARBA" id="ARBA00022448"/>
    </source>
</evidence>
<dbReference type="GeneID" id="38121660"/>
<evidence type="ECO:0000256" key="11">
    <source>
        <dbReference type="ARBA" id="ARBA00023128"/>
    </source>
</evidence>
<evidence type="ECO:0000256" key="10">
    <source>
        <dbReference type="ARBA" id="ARBA00023010"/>
    </source>
</evidence>
<evidence type="ECO:0000259" key="17">
    <source>
        <dbReference type="PROSITE" id="PS50969"/>
    </source>
</evidence>
<evidence type="ECO:0000256" key="15">
    <source>
        <dbReference type="RuleBase" id="RU365079"/>
    </source>
</evidence>
<keyword evidence="4 15" id="KW-0813">Transport</keyword>
<dbReference type="EMBL" id="PVWQ01000025">
    <property type="protein sequence ID" value="RDW57910.1"/>
    <property type="molecule type" value="Genomic_DNA"/>
</dbReference>
<dbReference type="OrthoDB" id="287041at2759"/>
<dbReference type="AlphaFoldDB" id="A0A3D8Q8B6"/>
<keyword evidence="10 15" id="KW-0811">Translocation</keyword>
<sequence length="532" mass="60072">MLRRAILPLTRPSGLVSAPRLSAIPVSHSRCYAKASKPKTPYKLPESVKSSKPEQPAKASEQEQYAAEQAEFETTPDPKANTANTTSQAPGSPESSPTPPEQDAPRRPLPDLTQGIPSTLAAELEARSKKGGSGSLNLTEDPSRFEEDYNDDGRGDIPKGGYESSLDRKRARMAKLMYALFLLGSAGGMAYFGRNWDTAEEENAHPEAPSGWGFGLWYNRIKARSGDITSYYKDPAFPKLLPDEDPNLRQPYTLVLSLEDLLVHSEWSREHGWRVAKRPGVDYFLRYLNQYYELVLFTSVPSMMADQVLRKLDPYRIIRWPLFREATRYKDGEYIKDLSYLNRDLSKVILIDTKDEHARLQPENAIILDKWNGNPKDKTLVALIPFLEYIAGMGVDDVRTVLKSFEGQPIPIEFAKREKAMRERFEKELAEEQKKRPRSGVGSLASALGLKSSTRTLDGEQSPSAGLQEGKMLWDQIRERGQKNYEMIEKEIRENGEKWLAEMAAEEEKLRQEQMESMKGSLTGFLGGSKKE</sequence>
<dbReference type="InterPro" id="IPR004274">
    <property type="entry name" value="FCP1_dom"/>
</dbReference>
<reference evidence="19 20" key="1">
    <citation type="journal article" date="2018" name="IMA Fungus">
        <title>IMA Genome-F 9: Draft genome sequence of Annulohypoxylon stygium, Aspergillus mulundensis, Berkeleyomyces basicola (syn. Thielaviopsis basicola), Ceratocystis smalleyi, two Cercospora beticola strains, Coleophoma cylindrospora, Fusarium fracticaudum, Phialophora cf. hyalina, and Morchella septimelata.</title>
        <authorList>
            <person name="Wingfield B.D."/>
            <person name="Bills G.F."/>
            <person name="Dong Y."/>
            <person name="Huang W."/>
            <person name="Nel W.J."/>
            <person name="Swalarsk-Parry B.S."/>
            <person name="Vaghefi N."/>
            <person name="Wilken P.M."/>
            <person name="An Z."/>
            <person name="de Beer Z.W."/>
            <person name="De Vos L."/>
            <person name="Chen L."/>
            <person name="Duong T.A."/>
            <person name="Gao Y."/>
            <person name="Hammerbacher A."/>
            <person name="Kikkert J.R."/>
            <person name="Li Y."/>
            <person name="Li H."/>
            <person name="Li K."/>
            <person name="Li Q."/>
            <person name="Liu X."/>
            <person name="Ma X."/>
            <person name="Naidoo K."/>
            <person name="Pethybridge S.J."/>
            <person name="Sun J."/>
            <person name="Steenkamp E.T."/>
            <person name="van der Nest M.A."/>
            <person name="van Wyk S."/>
            <person name="Wingfield M.J."/>
            <person name="Xiong C."/>
            <person name="Yue Q."/>
            <person name="Zhang X."/>
        </authorList>
    </citation>
    <scope>NUCLEOTIDE SEQUENCE [LARGE SCALE GENOMIC DNA]</scope>
    <source>
        <strain evidence="19 20">DSM 5745</strain>
    </source>
</reference>
<gene>
    <name evidence="19" type="ORF">DSM5745_11290</name>
    <name evidence="18" type="ORF">DSM5745_11484</name>
</gene>
<keyword evidence="6" id="KW-0999">Mitochondrion inner membrane</keyword>
<dbReference type="CDD" id="cd07521">
    <property type="entry name" value="HAD_FCP1-like"/>
    <property type="match status" value="1"/>
</dbReference>
<keyword evidence="12" id="KW-0472">Membrane</keyword>
<dbReference type="Gene3D" id="3.40.50.1000">
    <property type="entry name" value="HAD superfamily/HAD-like"/>
    <property type="match status" value="1"/>
</dbReference>
<dbReference type="SMART" id="SM00577">
    <property type="entry name" value="CPDc"/>
    <property type="match status" value="1"/>
</dbReference>
<feature type="compositionally biased region" description="Polar residues" evidence="16">
    <location>
        <begin position="454"/>
        <end position="465"/>
    </location>
</feature>
<comment type="function">
    <text evidence="13">Essential component of the TIM23 complex, a complex that mediates the translocation of transit peptide-containing proteins across the mitochondrial inner membrane. Required to direct preproteins in transit and direct them to the channel protein TIM23, and possibly facilitates transfer of the translocating proteins from the TOM complex to the TIM23 complex.</text>
</comment>
<keyword evidence="7 15" id="KW-0653">Protein transport</keyword>
<organism evidence="19 20">
    <name type="scientific">Aspergillus mulundensis</name>
    <dbReference type="NCBI Taxonomy" id="1810919"/>
    <lineage>
        <taxon>Eukaryota</taxon>
        <taxon>Fungi</taxon>
        <taxon>Dikarya</taxon>
        <taxon>Ascomycota</taxon>
        <taxon>Pezizomycotina</taxon>
        <taxon>Eurotiomycetes</taxon>
        <taxon>Eurotiomycetidae</taxon>
        <taxon>Eurotiales</taxon>
        <taxon>Aspergillaceae</taxon>
        <taxon>Aspergillus</taxon>
        <taxon>Aspergillus subgen. Nidulantes</taxon>
    </lineage>
</organism>
<evidence type="ECO:0000256" key="7">
    <source>
        <dbReference type="ARBA" id="ARBA00022927"/>
    </source>
</evidence>